<dbReference type="Gene3D" id="3.90.1490.10">
    <property type="entry name" value="putative n-type atp pyrophosphatase, domain 2"/>
    <property type="match status" value="1"/>
</dbReference>
<dbReference type="SUPFAM" id="SSF52402">
    <property type="entry name" value="Adenine nucleotide alpha hydrolases-like"/>
    <property type="match status" value="1"/>
</dbReference>
<dbReference type="Proteomes" id="UP000027616">
    <property type="component" value="Chromosome I"/>
</dbReference>
<dbReference type="Pfam" id="PF01902">
    <property type="entry name" value="Diphthami_syn_2"/>
    <property type="match status" value="1"/>
</dbReference>
<protein>
    <submittedName>
        <fullName evidence="2">Putative ATP binding protein</fullName>
    </submittedName>
</protein>
<dbReference type="HOGENOM" id="CLU_010289_1_0_10"/>
<name>A0A060RA16_9BACT</name>
<dbReference type="PANTHER" id="PTHR12196">
    <property type="entry name" value="DOMAIN OF UNKNOWN FUNCTION 71 DUF71 -CONTAINING PROTEIN"/>
    <property type="match status" value="1"/>
</dbReference>
<dbReference type="PATRIC" id="fig|1433126.3.peg.2375"/>
<dbReference type="CDD" id="cd01994">
    <property type="entry name" value="AANH_PF0828-like"/>
    <property type="match status" value="1"/>
</dbReference>
<dbReference type="EMBL" id="HG934468">
    <property type="protein sequence ID" value="CDN32471.1"/>
    <property type="molecule type" value="Genomic_DNA"/>
</dbReference>
<keyword evidence="3" id="KW-1185">Reference proteome</keyword>
<dbReference type="Gene3D" id="3.40.50.620">
    <property type="entry name" value="HUPs"/>
    <property type="match status" value="1"/>
</dbReference>
<gene>
    <name evidence="2" type="ORF">BN938_2401</name>
</gene>
<sequence>MAAQISNNKPFIKYSQMKRDAFVMWSGGKDCSLALHNFLKEASGTVSYLVHVAGSCSQGHKLPLHLLKAQSQAMGVPLIIRHINSSHEGFEPHLKSVIRSLKKEGVNAGIFGDIHLQEHRDWIERVCKEVEVEAIFPLWGRRMRDLMDEFVDSGFRARVVAVKDERAPLHCLLGREVDQEFVRDIEAMEGVDLCGENGEYHTFVYDSPLYDKSIDF</sequence>
<organism evidence="2 3">
    <name type="scientific">Mucinivorans hirudinis</name>
    <dbReference type="NCBI Taxonomy" id="1433126"/>
    <lineage>
        <taxon>Bacteria</taxon>
        <taxon>Pseudomonadati</taxon>
        <taxon>Bacteroidota</taxon>
        <taxon>Bacteroidia</taxon>
        <taxon>Bacteroidales</taxon>
        <taxon>Rikenellaceae</taxon>
        <taxon>Mucinivorans</taxon>
    </lineage>
</organism>
<evidence type="ECO:0000259" key="1">
    <source>
        <dbReference type="Pfam" id="PF01902"/>
    </source>
</evidence>
<proteinExistence type="predicted"/>
<dbReference type="STRING" id="1433126.BN938_2401"/>
<dbReference type="GO" id="GO:0017178">
    <property type="term" value="F:diphthine-ammonia ligase activity"/>
    <property type="evidence" value="ECO:0007669"/>
    <property type="project" value="TreeGrafter"/>
</dbReference>
<dbReference type="NCBIfam" id="TIGR00290">
    <property type="entry name" value="MJ0570_dom"/>
    <property type="match status" value="1"/>
</dbReference>
<feature type="domain" description="Diphthamide synthase" evidence="1">
    <location>
        <begin position="22"/>
        <end position="215"/>
    </location>
</feature>
<dbReference type="KEGG" id="rbc:BN938_2401"/>
<dbReference type="InterPro" id="IPR002761">
    <property type="entry name" value="Diphthami_syn_dom"/>
</dbReference>
<accession>A0A060RA16</accession>
<dbReference type="OrthoDB" id="3572539at2"/>
<reference evidence="2 3" key="1">
    <citation type="journal article" date="2015" name="Genome Announc.">
        <title>Complete Genome Sequence of the Novel Leech Symbiont Mucinivorans hirudinis M3T.</title>
        <authorList>
            <person name="Nelson M.C."/>
            <person name="Bomar L."/>
            <person name="Graf J."/>
        </authorList>
    </citation>
    <scope>NUCLEOTIDE SEQUENCE [LARGE SCALE GENOMIC DNA]</scope>
    <source>
        <strain evidence="3">M3</strain>
    </source>
</reference>
<dbReference type="InterPro" id="IPR014729">
    <property type="entry name" value="Rossmann-like_a/b/a_fold"/>
</dbReference>
<dbReference type="eggNOG" id="COG2102">
    <property type="taxonomic scope" value="Bacteria"/>
</dbReference>
<dbReference type="PANTHER" id="PTHR12196:SF2">
    <property type="entry name" value="DIPHTHINE--AMMONIA LIGASE"/>
    <property type="match status" value="1"/>
</dbReference>
<dbReference type="GO" id="GO:0017183">
    <property type="term" value="P:protein histidyl modification to diphthamide"/>
    <property type="evidence" value="ECO:0007669"/>
    <property type="project" value="TreeGrafter"/>
</dbReference>
<dbReference type="AlphaFoldDB" id="A0A060RA16"/>
<evidence type="ECO:0000313" key="3">
    <source>
        <dbReference type="Proteomes" id="UP000027616"/>
    </source>
</evidence>
<evidence type="ECO:0000313" key="2">
    <source>
        <dbReference type="EMBL" id="CDN32471.1"/>
    </source>
</evidence>
<dbReference type="InterPro" id="IPR030662">
    <property type="entry name" value="DPH6/MJ0570"/>
</dbReference>